<dbReference type="EMBL" id="LDJI01000029">
    <property type="protein sequence ID" value="KRG62736.1"/>
    <property type="molecule type" value="Genomic_DNA"/>
</dbReference>
<keyword evidence="2" id="KW-1185">Reference proteome</keyword>
<comment type="caution">
    <text evidence="1">The sequence shown here is derived from an EMBL/GenBank/DDBJ whole genome shotgun (WGS) entry which is preliminary data.</text>
</comment>
<dbReference type="AlphaFoldDB" id="A0A0R0BZL6"/>
<dbReference type="PATRIC" id="fig|405444.3.peg.2188"/>
<protein>
    <recommendedName>
        <fullName evidence="3">WG repeat-containing protein</fullName>
    </recommendedName>
</protein>
<reference evidence="1 2" key="1">
    <citation type="submission" date="2015-05" db="EMBL/GenBank/DDBJ databases">
        <title>Genome sequencing and analysis of members of genus Stenotrophomonas.</title>
        <authorList>
            <person name="Patil P.P."/>
            <person name="Midha S."/>
            <person name="Patil P.B."/>
        </authorList>
    </citation>
    <scope>NUCLEOTIDE SEQUENCE [LARGE SCALE GENOMIC DNA]</scope>
    <source>
        <strain evidence="1 2">DSM 18929</strain>
    </source>
</reference>
<accession>A0A0R0BZL6</accession>
<organism evidence="1 2">
    <name type="scientific">Stenotrophomonas humi</name>
    <dbReference type="NCBI Taxonomy" id="405444"/>
    <lineage>
        <taxon>Bacteria</taxon>
        <taxon>Pseudomonadati</taxon>
        <taxon>Pseudomonadota</taxon>
        <taxon>Gammaproteobacteria</taxon>
        <taxon>Lysobacterales</taxon>
        <taxon>Lysobacteraceae</taxon>
        <taxon>Stenotrophomonas</taxon>
    </lineage>
</organism>
<evidence type="ECO:0000313" key="1">
    <source>
        <dbReference type="EMBL" id="KRG62736.1"/>
    </source>
</evidence>
<evidence type="ECO:0008006" key="3">
    <source>
        <dbReference type="Google" id="ProtNLM"/>
    </source>
</evidence>
<dbReference type="Proteomes" id="UP000050864">
    <property type="component" value="Unassembled WGS sequence"/>
</dbReference>
<name>A0A0R0BZL6_9GAMM</name>
<gene>
    <name evidence="1" type="ORF">ABB26_15390</name>
</gene>
<sequence length="155" mass="16978">MAGAADACHRRDTADFAVLEGCQQAAPGALSITAAALAQLNFNEDGLASLQAGDQYYYVRRDGRYLPVIDYDNGPDYFQEGLTRALVNGRLGYYDIQLQPAFSARFSWGWPFKNGTAEVCENCHPGKPDAGGHTAIVGGQHFRIDRLGRRLPEPR</sequence>
<dbReference type="STRING" id="405444.ABB26_15390"/>
<proteinExistence type="predicted"/>
<evidence type="ECO:0000313" key="2">
    <source>
        <dbReference type="Proteomes" id="UP000050864"/>
    </source>
</evidence>